<accession>A0ABT5JRN1</accession>
<keyword evidence="16" id="KW-0675">Receptor</keyword>
<dbReference type="InterPro" id="IPR039426">
    <property type="entry name" value="TonB-dep_rcpt-like"/>
</dbReference>
<feature type="domain" description="TonB-dependent receptor plug" evidence="15">
    <location>
        <begin position="51"/>
        <end position="157"/>
    </location>
</feature>
<evidence type="ECO:0000256" key="11">
    <source>
        <dbReference type="PROSITE-ProRule" id="PRU01360"/>
    </source>
</evidence>
<keyword evidence="5 11" id="KW-0812">Transmembrane</keyword>
<reference evidence="16 17" key="1">
    <citation type="submission" date="2022-10" db="EMBL/GenBank/DDBJ databases">
        <title>Erythrobacter sp. sf7 Genome sequencing.</title>
        <authorList>
            <person name="Park S."/>
        </authorList>
    </citation>
    <scope>NUCLEOTIDE SEQUENCE [LARGE SCALE GENOMIC DNA]</scope>
    <source>
        <strain evidence="17">sf7</strain>
    </source>
</reference>
<keyword evidence="8 12" id="KW-0798">TonB box</keyword>
<evidence type="ECO:0000256" key="3">
    <source>
        <dbReference type="ARBA" id="ARBA00022452"/>
    </source>
</evidence>
<keyword evidence="6" id="KW-0408">Iron</keyword>
<dbReference type="Gene3D" id="2.40.170.20">
    <property type="entry name" value="TonB-dependent receptor, beta-barrel domain"/>
    <property type="match status" value="2"/>
</dbReference>
<keyword evidence="3 11" id="KW-1134">Transmembrane beta strand</keyword>
<evidence type="ECO:0000256" key="5">
    <source>
        <dbReference type="ARBA" id="ARBA00022692"/>
    </source>
</evidence>
<evidence type="ECO:0000313" key="16">
    <source>
        <dbReference type="EMBL" id="MDC8754227.1"/>
    </source>
</evidence>
<evidence type="ECO:0000256" key="1">
    <source>
        <dbReference type="ARBA" id="ARBA00004571"/>
    </source>
</evidence>
<evidence type="ECO:0000256" key="7">
    <source>
        <dbReference type="ARBA" id="ARBA00023065"/>
    </source>
</evidence>
<evidence type="ECO:0000256" key="9">
    <source>
        <dbReference type="ARBA" id="ARBA00023136"/>
    </source>
</evidence>
<evidence type="ECO:0000256" key="6">
    <source>
        <dbReference type="ARBA" id="ARBA00023004"/>
    </source>
</evidence>
<keyword evidence="9 11" id="KW-0472">Membrane</keyword>
<dbReference type="EMBL" id="JAQQXQ010000004">
    <property type="protein sequence ID" value="MDC8754227.1"/>
    <property type="molecule type" value="Genomic_DNA"/>
</dbReference>
<keyword evidence="13" id="KW-0732">Signal</keyword>
<dbReference type="InterPro" id="IPR012910">
    <property type="entry name" value="Plug_dom"/>
</dbReference>
<keyword evidence="2 11" id="KW-0813">Transport</keyword>
<organism evidence="16 17">
    <name type="scientific">Erythrobacter fulvus</name>
    <dbReference type="NCBI Taxonomy" id="2987523"/>
    <lineage>
        <taxon>Bacteria</taxon>
        <taxon>Pseudomonadati</taxon>
        <taxon>Pseudomonadota</taxon>
        <taxon>Alphaproteobacteria</taxon>
        <taxon>Sphingomonadales</taxon>
        <taxon>Erythrobacteraceae</taxon>
        <taxon>Erythrobacter/Porphyrobacter group</taxon>
        <taxon>Erythrobacter</taxon>
    </lineage>
</organism>
<comment type="caution">
    <text evidence="16">The sequence shown here is derived from an EMBL/GenBank/DDBJ whole genome shotgun (WGS) entry which is preliminary data.</text>
</comment>
<comment type="similarity">
    <text evidence="11 12">Belongs to the TonB-dependent receptor family.</text>
</comment>
<dbReference type="Pfam" id="PF00593">
    <property type="entry name" value="TonB_dep_Rec_b-barrel"/>
    <property type="match status" value="1"/>
</dbReference>
<protein>
    <submittedName>
        <fullName evidence="16">TonB-dependent receptor</fullName>
    </submittedName>
</protein>
<dbReference type="Pfam" id="PF07715">
    <property type="entry name" value="Plug"/>
    <property type="match status" value="1"/>
</dbReference>
<evidence type="ECO:0000256" key="12">
    <source>
        <dbReference type="RuleBase" id="RU003357"/>
    </source>
</evidence>
<evidence type="ECO:0000256" key="8">
    <source>
        <dbReference type="ARBA" id="ARBA00023077"/>
    </source>
</evidence>
<evidence type="ECO:0000313" key="17">
    <source>
        <dbReference type="Proteomes" id="UP001216558"/>
    </source>
</evidence>
<keyword evidence="17" id="KW-1185">Reference proteome</keyword>
<dbReference type="InterPro" id="IPR000531">
    <property type="entry name" value="Beta-barrel_TonB"/>
</dbReference>
<feature type="chain" id="PRO_5045800665" evidence="13">
    <location>
        <begin position="25"/>
        <end position="846"/>
    </location>
</feature>
<dbReference type="PROSITE" id="PS52016">
    <property type="entry name" value="TONB_DEPENDENT_REC_3"/>
    <property type="match status" value="1"/>
</dbReference>
<sequence length="846" mass="90727">MNVRLVLASGAALGAIAFATPAMAQDAPGTSQAAEDDNAIIVTARRQSETLADVPASVTVFGADTLAKTGVQRADDFIQLTPGVTIVTGTAEAGDTQINIRGINGARDAESSVALVVDGILKTNTAQLNQNQGTLRQVEILKGPQGALYGRNAAAGAIVIQTLKPGDRLEAGATLRAAEDNTYLATGYVSVPVGDTAGFVLSGNYSTTDGFFRNRFLNNSKTIDDQEIWSVDGRFVAELGPNTELDVKARYADLTGASINFNASFHLPNFAAVDPAFFEDVNTHPFGFYSNIRPTNDQTTFEASAKIEHQFDSVTLTAWALYSDVDQSLTADGTSADFARFLDFTGTATGALAAANAACFGSTAALTGFPLNAPTFIGQIPVPFIFAPANGSTFGPYSPTTCDGTQFQIREQSDFSAEIRLASNGDGPFNWQVGAYYLHIDREVGVSLGADLGNGVTRQLYNAPGSANPTTQLYNDDFSTDVYALFASADFDVSDRFNISVAGRYDIEDRSISSLVPAVFDPITGGPINPGQQVVGGVVQPIPDQSQTFKQFQPKISLRYEATDDINLYANWGIGFKSGGFNNQGSAAIVDQAFNQFIGTNVLINDQYRKEVSSAFEAGIKGNLLDNRITFDLAGYYTNIDDMQFFEFFVGGFGLLRVVSNIDEVEIFGAELNLTAELLEGWTVFGSANVTDSEIKANASRPVTVGNKSPYTADYTINLGTQLDLPVSNTINFVSRVDYRITGPTWFHTLQDDTNPTLFSGLLPGSALALPAFVGDADYSVSQRDTFGVVDMRIGLETDRWSIFAYAENLFDERYLNEVITAVEFGGSFISPGGLQRFGVELGYKF</sequence>
<dbReference type="PANTHER" id="PTHR32552">
    <property type="entry name" value="FERRICHROME IRON RECEPTOR-RELATED"/>
    <property type="match status" value="1"/>
</dbReference>
<dbReference type="PANTHER" id="PTHR32552:SF81">
    <property type="entry name" value="TONB-DEPENDENT OUTER MEMBRANE RECEPTOR"/>
    <property type="match status" value="1"/>
</dbReference>
<dbReference type="Proteomes" id="UP001216558">
    <property type="component" value="Unassembled WGS sequence"/>
</dbReference>
<dbReference type="SUPFAM" id="SSF56935">
    <property type="entry name" value="Porins"/>
    <property type="match status" value="1"/>
</dbReference>
<evidence type="ECO:0000256" key="13">
    <source>
        <dbReference type="SAM" id="SignalP"/>
    </source>
</evidence>
<comment type="subcellular location">
    <subcellularLocation>
        <location evidence="1 11">Cell outer membrane</location>
        <topology evidence="1 11">Multi-pass membrane protein</topology>
    </subcellularLocation>
</comment>
<evidence type="ECO:0000259" key="14">
    <source>
        <dbReference type="Pfam" id="PF00593"/>
    </source>
</evidence>
<evidence type="ECO:0000256" key="4">
    <source>
        <dbReference type="ARBA" id="ARBA00022496"/>
    </source>
</evidence>
<feature type="domain" description="TonB-dependent receptor-like beta-barrel" evidence="14">
    <location>
        <begin position="279"/>
        <end position="810"/>
    </location>
</feature>
<keyword evidence="10 11" id="KW-0998">Cell outer membrane</keyword>
<keyword evidence="4" id="KW-0410">Iron transport</keyword>
<dbReference type="InterPro" id="IPR036942">
    <property type="entry name" value="Beta-barrel_TonB_sf"/>
</dbReference>
<keyword evidence="7" id="KW-0406">Ion transport</keyword>
<proteinExistence type="inferred from homology"/>
<dbReference type="RefSeq" id="WP_273677066.1">
    <property type="nucleotide sequence ID" value="NZ_JAQQXQ010000004.1"/>
</dbReference>
<evidence type="ECO:0000256" key="10">
    <source>
        <dbReference type="ARBA" id="ARBA00023237"/>
    </source>
</evidence>
<feature type="signal peptide" evidence="13">
    <location>
        <begin position="1"/>
        <end position="24"/>
    </location>
</feature>
<evidence type="ECO:0000259" key="15">
    <source>
        <dbReference type="Pfam" id="PF07715"/>
    </source>
</evidence>
<evidence type="ECO:0000256" key="2">
    <source>
        <dbReference type="ARBA" id="ARBA00022448"/>
    </source>
</evidence>
<gene>
    <name evidence="16" type="ORF">OIK40_06170</name>
</gene>
<name>A0ABT5JRN1_9SPHN</name>